<evidence type="ECO:0000313" key="2">
    <source>
        <dbReference type="Proteomes" id="UP001283361"/>
    </source>
</evidence>
<accession>A0AAE1DB95</accession>
<proteinExistence type="predicted"/>
<evidence type="ECO:0000313" key="1">
    <source>
        <dbReference type="EMBL" id="KAK3763108.1"/>
    </source>
</evidence>
<keyword evidence="2" id="KW-1185">Reference proteome</keyword>
<organism evidence="1 2">
    <name type="scientific">Elysia crispata</name>
    <name type="common">lettuce slug</name>
    <dbReference type="NCBI Taxonomy" id="231223"/>
    <lineage>
        <taxon>Eukaryota</taxon>
        <taxon>Metazoa</taxon>
        <taxon>Spiralia</taxon>
        <taxon>Lophotrochozoa</taxon>
        <taxon>Mollusca</taxon>
        <taxon>Gastropoda</taxon>
        <taxon>Heterobranchia</taxon>
        <taxon>Euthyneura</taxon>
        <taxon>Panpulmonata</taxon>
        <taxon>Sacoglossa</taxon>
        <taxon>Placobranchoidea</taxon>
        <taxon>Plakobranchidae</taxon>
        <taxon>Elysia</taxon>
    </lineage>
</organism>
<sequence>MTCSDCFTSLDLAETVVKVKLAVVRIAVPLSLRRVLTERTASVDPAFAVPVPVRIRSTPLPCINSAHQLQSF</sequence>
<gene>
    <name evidence="1" type="ORF">RRG08_035624</name>
</gene>
<name>A0AAE1DB95_9GAST</name>
<comment type="caution">
    <text evidence="1">The sequence shown here is derived from an EMBL/GenBank/DDBJ whole genome shotgun (WGS) entry which is preliminary data.</text>
</comment>
<dbReference type="AlphaFoldDB" id="A0AAE1DB95"/>
<reference evidence="1" key="1">
    <citation type="journal article" date="2023" name="G3 (Bethesda)">
        <title>A reference genome for the long-term kleptoplast-retaining sea slug Elysia crispata morphotype clarki.</title>
        <authorList>
            <person name="Eastman K.E."/>
            <person name="Pendleton A.L."/>
            <person name="Shaikh M.A."/>
            <person name="Suttiyut T."/>
            <person name="Ogas R."/>
            <person name="Tomko P."/>
            <person name="Gavelis G."/>
            <person name="Widhalm J.R."/>
            <person name="Wisecaver J.H."/>
        </authorList>
    </citation>
    <scope>NUCLEOTIDE SEQUENCE</scope>
    <source>
        <strain evidence="1">ECLA1</strain>
    </source>
</reference>
<protein>
    <submittedName>
        <fullName evidence="1">Uncharacterized protein</fullName>
    </submittedName>
</protein>
<dbReference type="EMBL" id="JAWDGP010004603">
    <property type="protein sequence ID" value="KAK3763108.1"/>
    <property type="molecule type" value="Genomic_DNA"/>
</dbReference>
<dbReference type="Proteomes" id="UP001283361">
    <property type="component" value="Unassembled WGS sequence"/>
</dbReference>